<keyword evidence="4" id="KW-0547">Nucleotide-binding</keyword>
<proteinExistence type="inferred from homology"/>
<keyword evidence="3" id="KW-0479">Metal-binding</keyword>
<evidence type="ECO:0000259" key="8">
    <source>
        <dbReference type="Pfam" id="PF00122"/>
    </source>
</evidence>
<dbReference type="PANTHER" id="PTHR43079:SF1">
    <property type="entry name" value="CADMIUM_ZINC-TRANSPORTING ATPASE HMA1, CHLOROPLASTIC-RELATED"/>
    <property type="match status" value="1"/>
</dbReference>
<protein>
    <recommendedName>
        <fullName evidence="8">P-type ATPase A domain-containing protein</fullName>
    </recommendedName>
</protein>
<dbReference type="PANTHER" id="PTHR43079">
    <property type="entry name" value="PROBABLE CADMIUM/ZINC-TRANSPORTING ATPASE HMA1"/>
    <property type="match status" value="1"/>
</dbReference>
<evidence type="ECO:0000313" key="9">
    <source>
        <dbReference type="EMBL" id="MFA9480253.1"/>
    </source>
</evidence>
<comment type="caution">
    <text evidence="9">The sequence shown here is derived from an EMBL/GenBank/DDBJ whole genome shotgun (WGS) entry which is preliminary data.</text>
</comment>
<evidence type="ECO:0000256" key="3">
    <source>
        <dbReference type="ARBA" id="ARBA00022723"/>
    </source>
</evidence>
<evidence type="ECO:0000256" key="4">
    <source>
        <dbReference type="ARBA" id="ARBA00022741"/>
    </source>
</evidence>
<keyword evidence="10" id="KW-1185">Reference proteome</keyword>
<keyword evidence="7" id="KW-1278">Translocase</keyword>
<dbReference type="Gene3D" id="2.70.150.10">
    <property type="entry name" value="Calcium-transporting ATPase, cytoplasmic transduction domain A"/>
    <property type="match status" value="1"/>
</dbReference>
<gene>
    <name evidence="9" type="ORF">ACERK3_18425</name>
</gene>
<evidence type="ECO:0000256" key="1">
    <source>
        <dbReference type="ARBA" id="ARBA00004141"/>
    </source>
</evidence>
<keyword evidence="5" id="KW-0067">ATP-binding</keyword>
<comment type="similarity">
    <text evidence="2">Belongs to the cation transport ATPase (P-type) (TC 3.A.3) family. Type IB subfamily.</text>
</comment>
<evidence type="ECO:0000256" key="2">
    <source>
        <dbReference type="ARBA" id="ARBA00006024"/>
    </source>
</evidence>
<feature type="domain" description="P-type ATPase A" evidence="8">
    <location>
        <begin position="138"/>
        <end position="201"/>
    </location>
</feature>
<name>A0ABV4U9H0_9BACT</name>
<evidence type="ECO:0000256" key="5">
    <source>
        <dbReference type="ARBA" id="ARBA00022840"/>
    </source>
</evidence>
<dbReference type="SUPFAM" id="SSF81653">
    <property type="entry name" value="Calcium ATPase, transduction domain A"/>
    <property type="match status" value="1"/>
</dbReference>
<dbReference type="InterPro" id="IPR051949">
    <property type="entry name" value="Cation_Transport_ATPase"/>
</dbReference>
<dbReference type="Pfam" id="PF00122">
    <property type="entry name" value="E1-E2_ATPase"/>
    <property type="match status" value="1"/>
</dbReference>
<comment type="subcellular location">
    <subcellularLocation>
        <location evidence="1">Membrane</location>
        <topology evidence="1">Multi-pass membrane protein</topology>
    </subcellularLocation>
</comment>
<dbReference type="InterPro" id="IPR008250">
    <property type="entry name" value="ATPase_P-typ_transduc_dom_A_sf"/>
</dbReference>
<evidence type="ECO:0000256" key="7">
    <source>
        <dbReference type="ARBA" id="ARBA00022967"/>
    </source>
</evidence>
<feature type="non-terminal residue" evidence="9">
    <location>
        <position position="202"/>
    </location>
</feature>
<organism evidence="9 10">
    <name type="scientific">Natronomicrosphaera hydrolytica</name>
    <dbReference type="NCBI Taxonomy" id="3242702"/>
    <lineage>
        <taxon>Bacteria</taxon>
        <taxon>Pseudomonadati</taxon>
        <taxon>Planctomycetota</taxon>
        <taxon>Phycisphaerae</taxon>
        <taxon>Phycisphaerales</taxon>
        <taxon>Phycisphaeraceae</taxon>
        <taxon>Natronomicrosphaera</taxon>
    </lineage>
</organism>
<evidence type="ECO:0000313" key="10">
    <source>
        <dbReference type="Proteomes" id="UP001575105"/>
    </source>
</evidence>
<evidence type="ECO:0000256" key="6">
    <source>
        <dbReference type="ARBA" id="ARBA00022842"/>
    </source>
</evidence>
<dbReference type="Proteomes" id="UP001575105">
    <property type="component" value="Unassembled WGS sequence"/>
</dbReference>
<reference evidence="9 10" key="1">
    <citation type="submission" date="2024-08" db="EMBL/GenBank/DDBJ databases">
        <title>Whole-genome sequencing of halo(alkali)philic microorganisms from hypersaline lakes.</title>
        <authorList>
            <person name="Sorokin D.Y."/>
            <person name="Merkel A.Y."/>
            <person name="Messina E."/>
            <person name="Yakimov M."/>
        </authorList>
    </citation>
    <scope>NUCLEOTIDE SEQUENCE [LARGE SCALE GENOMIC DNA]</scope>
    <source>
        <strain evidence="9 10">AB-hyl4</strain>
    </source>
</reference>
<dbReference type="EMBL" id="JBGUBD010000018">
    <property type="protein sequence ID" value="MFA9480253.1"/>
    <property type="molecule type" value="Genomic_DNA"/>
</dbReference>
<dbReference type="InterPro" id="IPR059000">
    <property type="entry name" value="ATPase_P-type_domA"/>
</dbReference>
<accession>A0ABV4U9H0</accession>
<keyword evidence="6" id="KW-0460">Magnesium</keyword>
<sequence length="202" mass="21021">MGIALSDQPASAAGPSAVRRVLDLGVAYPQLSTAVVGGVLLAFGTSIYLGNGPEPLRLLLVGAAYLLCGWRIAMETAEALWRRSLDIDVLMFTAAVGAAVLGHYEEGALLLLLFSLGESGEQLAIGRARRAIRALTKLAPQTALRLEGAGEQLVPVEQLAVGDHIRIAADEQVPADAVVISGESSVDQSPITGESVPVDKTE</sequence>